<dbReference type="EMBL" id="JAAOAQ010000173">
    <property type="protein sequence ID" value="KAF5563150.1"/>
    <property type="molecule type" value="Genomic_DNA"/>
</dbReference>
<feature type="chain" id="PRO_5034487770" description="DUF7730 domain-containing protein" evidence="2">
    <location>
        <begin position="21"/>
        <end position="836"/>
    </location>
</feature>
<feature type="region of interest" description="Disordered" evidence="1">
    <location>
        <begin position="794"/>
        <end position="836"/>
    </location>
</feature>
<gene>
    <name evidence="4" type="ORF">FPHYL_5338</name>
</gene>
<comment type="caution">
    <text evidence="4">The sequence shown here is derived from an EMBL/GenBank/DDBJ whole genome shotgun (WGS) entry which is preliminary data.</text>
</comment>
<evidence type="ECO:0000256" key="1">
    <source>
        <dbReference type="SAM" id="MobiDB-lite"/>
    </source>
</evidence>
<feature type="compositionally biased region" description="Low complexity" evidence="1">
    <location>
        <begin position="811"/>
        <end position="825"/>
    </location>
</feature>
<keyword evidence="5" id="KW-1185">Reference proteome</keyword>
<dbReference type="Proteomes" id="UP000582016">
    <property type="component" value="Unassembled WGS sequence"/>
</dbReference>
<dbReference type="PANTHER" id="PTHR38790">
    <property type="entry name" value="2EXR DOMAIN-CONTAINING PROTEIN-RELATED"/>
    <property type="match status" value="1"/>
</dbReference>
<evidence type="ECO:0000313" key="4">
    <source>
        <dbReference type="EMBL" id="KAF5563150.1"/>
    </source>
</evidence>
<dbReference type="OrthoDB" id="515692at2759"/>
<organism evidence="4 5">
    <name type="scientific">Fusarium phyllophilum</name>
    <dbReference type="NCBI Taxonomy" id="47803"/>
    <lineage>
        <taxon>Eukaryota</taxon>
        <taxon>Fungi</taxon>
        <taxon>Dikarya</taxon>
        <taxon>Ascomycota</taxon>
        <taxon>Pezizomycotina</taxon>
        <taxon>Sordariomycetes</taxon>
        <taxon>Hypocreomycetidae</taxon>
        <taxon>Hypocreales</taxon>
        <taxon>Nectriaceae</taxon>
        <taxon>Fusarium</taxon>
        <taxon>Fusarium fujikuroi species complex</taxon>
    </lineage>
</organism>
<feature type="signal peptide" evidence="2">
    <location>
        <begin position="1"/>
        <end position="20"/>
    </location>
</feature>
<reference evidence="4 5" key="1">
    <citation type="submission" date="2020-05" db="EMBL/GenBank/DDBJ databases">
        <title>Identification and distribution of gene clusters putatively required for synthesis of sphingolipid metabolism inhibitors in phylogenetically diverse species of the filamentous fungus Fusarium.</title>
        <authorList>
            <person name="Kim H.-S."/>
            <person name="Busman M."/>
            <person name="Brown D.W."/>
            <person name="Divon H."/>
            <person name="Uhlig S."/>
            <person name="Proctor R.H."/>
        </authorList>
    </citation>
    <scope>NUCLEOTIDE SEQUENCE [LARGE SCALE GENOMIC DNA]</scope>
    <source>
        <strain evidence="4 5">NRRL 13617</strain>
    </source>
</reference>
<evidence type="ECO:0000313" key="5">
    <source>
        <dbReference type="Proteomes" id="UP000582016"/>
    </source>
</evidence>
<dbReference type="Pfam" id="PF24864">
    <property type="entry name" value="DUF7730"/>
    <property type="match status" value="1"/>
</dbReference>
<name>A0A8H5K001_9HYPO</name>
<dbReference type="InterPro" id="IPR056632">
    <property type="entry name" value="DUF7730"/>
</dbReference>
<evidence type="ECO:0000256" key="2">
    <source>
        <dbReference type="SAM" id="SignalP"/>
    </source>
</evidence>
<keyword evidence="2" id="KW-0732">Signal</keyword>
<feature type="compositionally biased region" description="Basic and acidic residues" evidence="1">
    <location>
        <begin position="796"/>
        <end position="806"/>
    </location>
</feature>
<evidence type="ECO:0000259" key="3">
    <source>
        <dbReference type="Pfam" id="PF24864"/>
    </source>
</evidence>
<proteinExistence type="predicted"/>
<dbReference type="AlphaFoldDB" id="A0A8H5K001"/>
<protein>
    <recommendedName>
        <fullName evidence="3">DUF7730 domain-containing protein</fullName>
    </recommendedName>
</protein>
<accession>A0A8H5K001</accession>
<sequence length="836" mass="96051">MTIFGHLSFLLWLLAGPICAAEATRTTSVGDSIATSTSLLKIWNVDKSCDEELEYMEDSMSIALDIVTATHSALKFMNEQVPDKDKDEIRYQRWSTIYKSIQVFLGFKTNKQPSYLNELIGKPRGHLHGTTFITNKFQDLFDKMKRVISSQENDPPKGYVKKLSKLPDAKPMMMCRDEVGEDKWKWYNVDDILPGQQVSISNMPGFNKYAFDNYGAWVYGPRFTWKAIEKEEPILCDPSILAAVAWDKDLIVICQQLFTTETKARKSLREFRESGIVAGERLSEYETHLSKVMVHELIHWFGGITGNGNPVIDDQTALDDEGKPLYNIGTKIRGKHPEPSREEAKARGWKRVEAYIPSRSTMDYEPRPPKRQRMEKWWNELCEARAKQLPFLPNPRPRALTPSLTPGDHGISNSAPRALYQQSCFWFKVPPNIRRDILRLAFGDTRLHIYLDYRNPNVPPDPGSKYHCRLVTEPESWGNKHFPVTDPSQAEGWQWRGSRCHRYPPNMAKDPGPMTHCGLEGPWDDYCRNGGVSDICEAWREEEGSSACSIGVMGWLLSYNRSYMETIEVLYSTNTLILGEVCMVEHLPFLIPPQRFEMMTSLEITWSLKTHYTANQDYDDMDESHLRLVFDLLSPSKFPALRRLYIWFAKDRPCWLSVNGIETYQKTMLEQLDLFVKERTNLQECGFALPQCFFERIDAAARGITLDEVEEWGLLPGGPPHRQVWRDVNWDMTVLQLPYVDSYPNAPYHMPVRDVQAAGYWILESSYDDLPTYRKTSPPPPCFYPAISSSYNHGPLHRDRLRDNSRSPRYSPMSPGFSPTSPTGSDQPGVSEIEHT</sequence>
<feature type="domain" description="DUF7730" evidence="3">
    <location>
        <begin position="542"/>
        <end position="619"/>
    </location>
</feature>